<reference evidence="2" key="1">
    <citation type="journal article" date="2019" name="Int. J. Syst. Evol. Microbiol.">
        <title>The Global Catalogue of Microorganisms (GCM) 10K type strain sequencing project: providing services to taxonomists for standard genome sequencing and annotation.</title>
        <authorList>
            <consortium name="The Broad Institute Genomics Platform"/>
            <consortium name="The Broad Institute Genome Sequencing Center for Infectious Disease"/>
            <person name="Wu L."/>
            <person name="Ma J."/>
        </authorList>
    </citation>
    <scope>NUCLEOTIDE SEQUENCE [LARGE SCALE GENOMIC DNA]</scope>
    <source>
        <strain evidence="2">JCM 15572</strain>
    </source>
</reference>
<dbReference type="InterPro" id="IPR027417">
    <property type="entry name" value="P-loop_NTPase"/>
</dbReference>
<dbReference type="EMBL" id="BAAAPH010000024">
    <property type="protein sequence ID" value="GAA1596738.1"/>
    <property type="molecule type" value="Genomic_DNA"/>
</dbReference>
<evidence type="ECO:0000313" key="2">
    <source>
        <dbReference type="Proteomes" id="UP001501705"/>
    </source>
</evidence>
<name>A0ABP4Q262_9ACTN</name>
<dbReference type="Pfam" id="PF13238">
    <property type="entry name" value="AAA_18"/>
    <property type="match status" value="1"/>
</dbReference>
<accession>A0ABP4Q262</accession>
<keyword evidence="2" id="KW-1185">Reference proteome</keyword>
<dbReference type="SUPFAM" id="SSF52540">
    <property type="entry name" value="P-loop containing nucleoside triphosphate hydrolases"/>
    <property type="match status" value="1"/>
</dbReference>
<dbReference type="Gene3D" id="3.40.50.300">
    <property type="entry name" value="P-loop containing nucleotide triphosphate hydrolases"/>
    <property type="match status" value="1"/>
</dbReference>
<dbReference type="RefSeq" id="WP_344239084.1">
    <property type="nucleotide sequence ID" value="NZ_BAAAPH010000024.1"/>
</dbReference>
<protein>
    <recommendedName>
        <fullName evidence="3">AAA family ATPase</fullName>
    </recommendedName>
</protein>
<organism evidence="1 2">
    <name type="scientific">Kribbella hippodromi</name>
    <dbReference type="NCBI Taxonomy" id="434347"/>
    <lineage>
        <taxon>Bacteria</taxon>
        <taxon>Bacillati</taxon>
        <taxon>Actinomycetota</taxon>
        <taxon>Actinomycetes</taxon>
        <taxon>Propionibacteriales</taxon>
        <taxon>Kribbellaceae</taxon>
        <taxon>Kribbella</taxon>
    </lineage>
</organism>
<comment type="caution">
    <text evidence="1">The sequence shown here is derived from an EMBL/GenBank/DDBJ whole genome shotgun (WGS) entry which is preliminary data.</text>
</comment>
<evidence type="ECO:0008006" key="3">
    <source>
        <dbReference type="Google" id="ProtNLM"/>
    </source>
</evidence>
<dbReference type="Proteomes" id="UP001501705">
    <property type="component" value="Unassembled WGS sequence"/>
</dbReference>
<sequence>MGAVRVLLIGGTSNAGKSTVAQVIARRLGYEYVSTDRLGRHPGRPWTTTEQDVPEHVVEHYRSLTEVQLVEALLKHYERMWPRVEELISTHTPAPGVGLLLEGSGVWPEYVVRLGAPYTAAVWLTADKRVLADRIHDTSRYDELTADRRLLVDKFLARSLDYQSAMLDQLNRLHLAHLDTTNLTLSATVENVRALTDG</sequence>
<gene>
    <name evidence="1" type="ORF">GCM10009804_61550</name>
</gene>
<proteinExistence type="predicted"/>
<evidence type="ECO:0000313" key="1">
    <source>
        <dbReference type="EMBL" id="GAA1596738.1"/>
    </source>
</evidence>